<accession>A0A838ZT49</accession>
<name>A0A838ZT49_9FLAO</name>
<dbReference type="RefSeq" id="WP_182043760.1">
    <property type="nucleotide sequence ID" value="NZ_JACDZE010000003.1"/>
</dbReference>
<keyword evidence="2" id="KW-0680">Restriction system</keyword>
<keyword evidence="5" id="KW-0378">Hydrolase</keyword>
<dbReference type="GO" id="GO:0004519">
    <property type="term" value="F:endonuclease activity"/>
    <property type="evidence" value="ECO:0007669"/>
    <property type="project" value="UniProtKB-KW"/>
</dbReference>
<dbReference type="SUPFAM" id="SSF116734">
    <property type="entry name" value="DNA methylase specificity domain"/>
    <property type="match status" value="2"/>
</dbReference>
<sequence>MMQEDWVECRLEEISTRITKGATPTTYGYKFQKSGINFLKVENVKNGVVDLYSIRDFISLEANENQKKSQLETNDILFSIAGTIGNIALVKESILPANTNQAFAILRGINQFAYPMFIVFQLSHFVEKLKIKSRGGAMLNVSLQDLKDFIALIPPLPIQRAIVKKIEGLFSALDAGIADLQKAQSQLTLYRQAVLKKAFEGEFEMVRIGDKFNFVGGGTPSKKNESFWNGNIHWASIKDIKGDFLNSTTDFITSEGLNNSSSNLALEDEVILATRINPGRTIISKIETAINQDLKVIKPLKPTDYKYIHYLFKSIEYRCLKASSGTTVLGISLPNLKDLEIPFTEDLEQQQQIVKAIESRLSVCEQVETQIKDSLQKAEALRQSILKKAFEGKLLSEVEIAACKKEPDYEPAAVLLEKIKAEKTKKTTKKK</sequence>
<keyword evidence="5" id="KW-0540">Nuclease</keyword>
<dbReference type="AlphaFoldDB" id="A0A838ZT49"/>
<dbReference type="Pfam" id="PF01420">
    <property type="entry name" value="Methylase_S"/>
    <property type="match status" value="2"/>
</dbReference>
<keyword evidence="6" id="KW-1185">Reference proteome</keyword>
<evidence type="ECO:0000256" key="1">
    <source>
        <dbReference type="ARBA" id="ARBA00010923"/>
    </source>
</evidence>
<dbReference type="InterPro" id="IPR044946">
    <property type="entry name" value="Restrct_endonuc_typeI_TRD_sf"/>
</dbReference>
<dbReference type="PANTHER" id="PTHR43140:SF1">
    <property type="entry name" value="TYPE I RESTRICTION ENZYME ECOKI SPECIFICITY SUBUNIT"/>
    <property type="match status" value="1"/>
</dbReference>
<evidence type="ECO:0000313" key="6">
    <source>
        <dbReference type="Proteomes" id="UP000552241"/>
    </source>
</evidence>
<dbReference type="InterPro" id="IPR000055">
    <property type="entry name" value="Restrct_endonuc_typeI_TRD"/>
</dbReference>
<feature type="domain" description="Type I restriction modification DNA specificity" evidence="4">
    <location>
        <begin position="4"/>
        <end position="174"/>
    </location>
</feature>
<reference evidence="5 6" key="1">
    <citation type="submission" date="2020-07" db="EMBL/GenBank/DDBJ databases">
        <title>Moheibacter lacus sp. nov., a member of the family Flavobacteriaceae isolated from freshwater lake sediment.</title>
        <authorList>
            <person name="Liu Y."/>
        </authorList>
    </citation>
    <scope>NUCLEOTIDE SEQUENCE [LARGE SCALE GENOMIC DNA]</scope>
    <source>
        <strain evidence="5 6">BDHS18</strain>
    </source>
</reference>
<evidence type="ECO:0000259" key="4">
    <source>
        <dbReference type="Pfam" id="PF01420"/>
    </source>
</evidence>
<dbReference type="GO" id="GO:0003677">
    <property type="term" value="F:DNA binding"/>
    <property type="evidence" value="ECO:0007669"/>
    <property type="project" value="UniProtKB-KW"/>
</dbReference>
<dbReference type="GO" id="GO:0009307">
    <property type="term" value="P:DNA restriction-modification system"/>
    <property type="evidence" value="ECO:0007669"/>
    <property type="project" value="UniProtKB-KW"/>
</dbReference>
<dbReference type="Proteomes" id="UP000552241">
    <property type="component" value="Unassembled WGS sequence"/>
</dbReference>
<dbReference type="CDD" id="cd17246">
    <property type="entry name" value="RMtype1_S_SonII-TRD2-CR2_like"/>
    <property type="match status" value="1"/>
</dbReference>
<comment type="similarity">
    <text evidence="1">Belongs to the type-I restriction system S methylase family.</text>
</comment>
<gene>
    <name evidence="5" type="ORF">HU137_10265</name>
</gene>
<keyword evidence="3" id="KW-0238">DNA-binding</keyword>
<keyword evidence="5" id="KW-0255">Endonuclease</keyword>
<comment type="caution">
    <text evidence="5">The sequence shown here is derived from an EMBL/GenBank/DDBJ whole genome shotgun (WGS) entry which is preliminary data.</text>
</comment>
<proteinExistence type="inferred from homology"/>
<evidence type="ECO:0000256" key="2">
    <source>
        <dbReference type="ARBA" id="ARBA00022747"/>
    </source>
</evidence>
<dbReference type="InterPro" id="IPR051212">
    <property type="entry name" value="Type-I_RE_S_subunit"/>
</dbReference>
<organism evidence="5 6">
    <name type="scientific">Moheibacter lacus</name>
    <dbReference type="NCBI Taxonomy" id="2745851"/>
    <lineage>
        <taxon>Bacteria</taxon>
        <taxon>Pseudomonadati</taxon>
        <taxon>Bacteroidota</taxon>
        <taxon>Flavobacteriia</taxon>
        <taxon>Flavobacteriales</taxon>
        <taxon>Weeksellaceae</taxon>
        <taxon>Moheibacter</taxon>
    </lineage>
</organism>
<evidence type="ECO:0000313" key="5">
    <source>
        <dbReference type="EMBL" id="MBA5630156.1"/>
    </source>
</evidence>
<feature type="domain" description="Type I restriction modification DNA specificity" evidence="4">
    <location>
        <begin position="202"/>
        <end position="376"/>
    </location>
</feature>
<dbReference type="EMBL" id="JACDZE010000003">
    <property type="protein sequence ID" value="MBA5630156.1"/>
    <property type="molecule type" value="Genomic_DNA"/>
</dbReference>
<dbReference type="Gene3D" id="3.90.220.20">
    <property type="entry name" value="DNA methylase specificity domains"/>
    <property type="match status" value="2"/>
</dbReference>
<dbReference type="PANTHER" id="PTHR43140">
    <property type="entry name" value="TYPE-1 RESTRICTION ENZYME ECOKI SPECIFICITY PROTEIN"/>
    <property type="match status" value="1"/>
</dbReference>
<evidence type="ECO:0000256" key="3">
    <source>
        <dbReference type="ARBA" id="ARBA00023125"/>
    </source>
</evidence>
<protein>
    <submittedName>
        <fullName evidence="5">Restriction endonuclease subunit S</fullName>
    </submittedName>
</protein>